<keyword evidence="1" id="KW-0812">Transmembrane</keyword>
<feature type="transmembrane region" description="Helical" evidence="1">
    <location>
        <begin position="61"/>
        <end position="79"/>
    </location>
</feature>
<feature type="transmembrane region" description="Helical" evidence="1">
    <location>
        <begin position="91"/>
        <end position="111"/>
    </location>
</feature>
<dbReference type="Proteomes" id="UP001623591">
    <property type="component" value="Unassembled WGS sequence"/>
</dbReference>
<dbReference type="PANTHER" id="PTHR37314:SF4">
    <property type="entry name" value="UPF0700 TRANSMEMBRANE PROTEIN YOAK"/>
    <property type="match status" value="1"/>
</dbReference>
<organism evidence="2 3">
    <name type="scientific">Candidatus Clostridium stratigraminis</name>
    <dbReference type="NCBI Taxonomy" id="3381661"/>
    <lineage>
        <taxon>Bacteria</taxon>
        <taxon>Bacillati</taxon>
        <taxon>Bacillota</taxon>
        <taxon>Clostridia</taxon>
        <taxon>Eubacteriales</taxon>
        <taxon>Clostridiaceae</taxon>
        <taxon>Clostridium</taxon>
    </lineage>
</organism>
<sequence length="221" mass="25222">MFRRKYAQMSESYFLGVLLTMVGGFLDAHTYISRGNVFANAQTGNIILWGLNLAEKNWTKAFHYMIPILAFVFGVFISEKIKSKFKHNSSIHWRQIVVGIEIIVLAIVSFIPPGNMNIIANSAVSFVCSLQYDSFRRYTTTFCTGNLRIATEQLFIYTHTKNTNARTKSIQTYGIIFFFIVGVVLGAFLTKVFIEKALLFNCALLIIIFCMMFIKEDNVKK</sequence>
<evidence type="ECO:0000313" key="2">
    <source>
        <dbReference type="EMBL" id="MFL0245821.1"/>
    </source>
</evidence>
<keyword evidence="3" id="KW-1185">Reference proteome</keyword>
<gene>
    <name evidence="2" type="ORF">ACJDUG_02375</name>
</gene>
<dbReference type="Pfam" id="PF06912">
    <property type="entry name" value="DUF1275"/>
    <property type="match status" value="1"/>
</dbReference>
<keyword evidence="1" id="KW-1133">Transmembrane helix</keyword>
<dbReference type="PANTHER" id="PTHR37314">
    <property type="entry name" value="SLR0142 PROTEIN"/>
    <property type="match status" value="1"/>
</dbReference>
<dbReference type="EMBL" id="JBJHZZ010000001">
    <property type="protein sequence ID" value="MFL0245821.1"/>
    <property type="molecule type" value="Genomic_DNA"/>
</dbReference>
<evidence type="ECO:0000256" key="1">
    <source>
        <dbReference type="SAM" id="Phobius"/>
    </source>
</evidence>
<proteinExistence type="predicted"/>
<feature type="transmembrane region" description="Helical" evidence="1">
    <location>
        <begin position="170"/>
        <end position="190"/>
    </location>
</feature>
<comment type="caution">
    <text evidence="2">The sequence shown here is derived from an EMBL/GenBank/DDBJ whole genome shotgun (WGS) entry which is preliminary data.</text>
</comment>
<feature type="transmembrane region" description="Helical" evidence="1">
    <location>
        <begin position="197"/>
        <end position="214"/>
    </location>
</feature>
<dbReference type="RefSeq" id="WP_406768277.1">
    <property type="nucleotide sequence ID" value="NZ_JBJHZZ010000001.1"/>
</dbReference>
<feature type="transmembrane region" description="Helical" evidence="1">
    <location>
        <begin position="12"/>
        <end position="32"/>
    </location>
</feature>
<name>A0ABW8T0J1_9CLOT</name>
<dbReference type="InterPro" id="IPR010699">
    <property type="entry name" value="DUF1275"/>
</dbReference>
<keyword evidence="1" id="KW-0472">Membrane</keyword>
<protein>
    <submittedName>
        <fullName evidence="2">YoaK family protein</fullName>
    </submittedName>
</protein>
<evidence type="ECO:0000313" key="3">
    <source>
        <dbReference type="Proteomes" id="UP001623591"/>
    </source>
</evidence>
<reference evidence="2 3" key="1">
    <citation type="submission" date="2024-11" db="EMBL/GenBank/DDBJ databases">
        <authorList>
            <person name="Heng Y.C."/>
            <person name="Lim A.C.H."/>
            <person name="Lee J.K.Y."/>
            <person name="Kittelmann S."/>
        </authorList>
    </citation>
    <scope>NUCLEOTIDE SEQUENCE [LARGE SCALE GENOMIC DNA]</scope>
    <source>
        <strain evidence="2 3">WILCCON 0185</strain>
    </source>
</reference>
<accession>A0ABW8T0J1</accession>